<gene>
    <name evidence="1" type="ORF">CARN8_2270003</name>
</gene>
<proteinExistence type="predicted"/>
<sequence length="29" mass="3383">MECELAVRLSDALCDWHADKLIFAFMLLQ</sequence>
<reference evidence="1" key="1">
    <citation type="submission" date="2018-10" db="EMBL/GenBank/DDBJ databases">
        <authorList>
            <person name="Plewniak F."/>
        </authorList>
    </citation>
    <scope>NUCLEOTIDE SEQUENCE</scope>
</reference>
<protein>
    <submittedName>
        <fullName evidence="1">Uncharacterized protein</fullName>
    </submittedName>
</protein>
<accession>A0A3P3ZMT6</accession>
<dbReference type="AlphaFoldDB" id="A0A3P3ZMT6"/>
<evidence type="ECO:0000313" key="1">
    <source>
        <dbReference type="EMBL" id="VAY87654.1"/>
    </source>
</evidence>
<dbReference type="EMBL" id="UOYP01000143">
    <property type="protein sequence ID" value="VAY87654.1"/>
    <property type="molecule type" value="Genomic_DNA"/>
</dbReference>
<name>A0A3P3ZMT6_9ZZZZ</name>
<organism evidence="1">
    <name type="scientific">mine drainage metagenome</name>
    <dbReference type="NCBI Taxonomy" id="410659"/>
    <lineage>
        <taxon>unclassified sequences</taxon>
        <taxon>metagenomes</taxon>
        <taxon>ecological metagenomes</taxon>
    </lineage>
</organism>